<name>A0ABW0P4H8_9HYPH</name>
<protein>
    <submittedName>
        <fullName evidence="1">Uncharacterized protein</fullName>
    </submittedName>
</protein>
<evidence type="ECO:0000313" key="2">
    <source>
        <dbReference type="Proteomes" id="UP001596060"/>
    </source>
</evidence>
<dbReference type="Proteomes" id="UP001596060">
    <property type="component" value="Unassembled WGS sequence"/>
</dbReference>
<dbReference type="EMBL" id="JBHSLU010000062">
    <property type="protein sequence ID" value="MFC5507073.1"/>
    <property type="molecule type" value="Genomic_DNA"/>
</dbReference>
<dbReference type="RefSeq" id="WP_377817349.1">
    <property type="nucleotide sequence ID" value="NZ_JBHSLU010000062.1"/>
</dbReference>
<reference evidence="2" key="1">
    <citation type="journal article" date="2019" name="Int. J. Syst. Evol. Microbiol.">
        <title>The Global Catalogue of Microorganisms (GCM) 10K type strain sequencing project: providing services to taxonomists for standard genome sequencing and annotation.</title>
        <authorList>
            <consortium name="The Broad Institute Genomics Platform"/>
            <consortium name="The Broad Institute Genome Sequencing Center for Infectious Disease"/>
            <person name="Wu L."/>
            <person name="Ma J."/>
        </authorList>
    </citation>
    <scope>NUCLEOTIDE SEQUENCE [LARGE SCALE GENOMIC DNA]</scope>
    <source>
        <strain evidence="2">CCUG 43117</strain>
    </source>
</reference>
<evidence type="ECO:0000313" key="1">
    <source>
        <dbReference type="EMBL" id="MFC5507073.1"/>
    </source>
</evidence>
<organism evidence="1 2">
    <name type="scientific">Bosea massiliensis</name>
    <dbReference type="NCBI Taxonomy" id="151419"/>
    <lineage>
        <taxon>Bacteria</taxon>
        <taxon>Pseudomonadati</taxon>
        <taxon>Pseudomonadota</taxon>
        <taxon>Alphaproteobacteria</taxon>
        <taxon>Hyphomicrobiales</taxon>
        <taxon>Boseaceae</taxon>
        <taxon>Bosea</taxon>
    </lineage>
</organism>
<sequence length="72" mass="8584">MSKIVKFPRKYRAKREETSNFTISEELNAQDQYSLFTTDHRFVQPRFMRHEHDTPFDIGADLSDAFDTRGKK</sequence>
<accession>A0ABW0P4H8</accession>
<gene>
    <name evidence="1" type="ORF">ACFPN9_17690</name>
</gene>
<proteinExistence type="predicted"/>
<keyword evidence="2" id="KW-1185">Reference proteome</keyword>
<comment type="caution">
    <text evidence="1">The sequence shown here is derived from an EMBL/GenBank/DDBJ whole genome shotgun (WGS) entry which is preliminary data.</text>
</comment>